<feature type="region of interest" description="Disordered" evidence="1">
    <location>
        <begin position="979"/>
        <end position="1005"/>
    </location>
</feature>
<reference evidence="2" key="1">
    <citation type="journal article" date="2015" name="PLoS ONE">
        <title>Comprehensive Evaluation of Toxoplasma gondii VEG and Neospora caninum LIV Genomes with Tachyzoite Stage Transcriptome and Proteome Defines Novel Transcript Features.</title>
        <authorList>
            <person name="Ramaprasad A."/>
            <person name="Mourier T."/>
            <person name="Naeem R."/>
            <person name="Malas T.B."/>
            <person name="Moussa E."/>
            <person name="Panigrahi A."/>
            <person name="Vermont S.J."/>
            <person name="Otto T.D."/>
            <person name="Wastling J."/>
            <person name="Pain A."/>
        </authorList>
    </citation>
    <scope>NUCLEOTIDE SEQUENCE</scope>
    <source>
        <strain evidence="2">Liverpool</strain>
    </source>
</reference>
<feature type="region of interest" description="Disordered" evidence="1">
    <location>
        <begin position="828"/>
        <end position="860"/>
    </location>
</feature>
<feature type="compositionally biased region" description="Low complexity" evidence="1">
    <location>
        <begin position="832"/>
        <end position="856"/>
    </location>
</feature>
<gene>
    <name evidence="2" type="ORF">BN1204_012180</name>
</gene>
<feature type="compositionally biased region" description="Low complexity" evidence="1">
    <location>
        <begin position="1025"/>
        <end position="1039"/>
    </location>
</feature>
<feature type="region of interest" description="Disordered" evidence="1">
    <location>
        <begin position="529"/>
        <end position="559"/>
    </location>
</feature>
<feature type="compositionally biased region" description="Basic and acidic residues" evidence="1">
    <location>
        <begin position="1044"/>
        <end position="1070"/>
    </location>
</feature>
<protein>
    <submittedName>
        <fullName evidence="2">Uncharacterized protein</fullName>
    </submittedName>
</protein>
<feature type="region of interest" description="Disordered" evidence="1">
    <location>
        <begin position="1121"/>
        <end position="1150"/>
    </location>
</feature>
<dbReference type="AlphaFoldDB" id="A0A0F7UAD8"/>
<feature type="region of interest" description="Disordered" evidence="1">
    <location>
        <begin position="1025"/>
        <end position="1083"/>
    </location>
</feature>
<feature type="compositionally biased region" description="Basic and acidic residues" evidence="1">
    <location>
        <begin position="432"/>
        <end position="442"/>
    </location>
</feature>
<feature type="region of interest" description="Disordered" evidence="1">
    <location>
        <begin position="150"/>
        <end position="179"/>
    </location>
</feature>
<feature type="compositionally biased region" description="Low complexity" evidence="1">
    <location>
        <begin position="210"/>
        <end position="236"/>
    </location>
</feature>
<feature type="region of interest" description="Disordered" evidence="1">
    <location>
        <begin position="676"/>
        <end position="764"/>
    </location>
</feature>
<feature type="compositionally biased region" description="Polar residues" evidence="1">
    <location>
        <begin position="982"/>
        <end position="994"/>
    </location>
</feature>
<feature type="region of interest" description="Disordered" evidence="1">
    <location>
        <begin position="203"/>
        <end position="237"/>
    </location>
</feature>
<evidence type="ECO:0000256" key="1">
    <source>
        <dbReference type="SAM" id="MobiDB-lite"/>
    </source>
</evidence>
<proteinExistence type="predicted"/>
<sequence>MGPRPGMCWGRRLRRRREVLCRLSRLSSSSPLSLTFLFGPSLSSTACSCVSSPLHLRSSRCSLRSCAFSAPCRSRSASYTSCSSLPLSSCLSGLCIALSVPSSLPSSFSSLSRRCEHSMSAASKLESDSKTVRSRACVLALSLQRLAVDRKRREEAEEARGNGDIGEGSRRQREGNHDEDERIAKTLAELAFYVQKTEMKGMDEMCRRASSPSSLPSTPLSSVSLPSSPSSCSSGSGEKPASPIQCCVVLHACATLLSQRELQFSKRRNRAEFVADNGRDSLLRNEQKELDWRQLPLHPFILPQGVAAASHRASAFLSPSPIPSSDSRLDLTPLLPSSGSSVSYLSSLVAAFPSSSLSPSFFLTSFSPGVLLRHVTGLYIHRVFALLHLCSVKQLVMLANDLCRLLPLLPFPSSVEQVHVYSRALSARIREEEEHRRRFRENARRKKRKKRTEQARISMSKQGYFSSESSSSFSCPWASSGQSRPAEKDAAACDRNEGEAEREDSRFKSAPPTLPAALHALRLRKSPLAPSSLHAPTKAAEEAACESPEKGQEEGGNEQRVFPAENQSVASLSSRPPLQGSPLWTSRSRVETFGSLSFTPDKAVASALLVLVLRRISLRLEKKRGGSHLDGVSPRSVSVLANAVALLCTATLPQLLDEAAQAAGAARRDSRLSTLSMLPSEVASEVEAGDTTEGADEGTEESERQREKQRRTQEENRNMGRRPEIDRGCEEDRQAIGAVSPEGKRGAEEGDAQKLPGFRGKTGTLHVPRASKVQWRRDEGRQEQIHASAWTFAAKANDAGRRSVIDLSSQPNGQLFCRAFFSPDSPSLQDNSSLRSAASLSLPSSSSSPSPSSSAPGEDCPEMLTARLAAMASTAGRCLLFGETKNGEESFLIQSCVRQLEIFKGKDATMLLQALVRLHAAPVCGGANQGKPGELLHRLPRRLLECIPTMSPTELSRLLPAAASFLVYCVNRVNTLFPPEKGTSSGRRSTFQTRQKSEKRENFMSKTASLSHALSSSSLFLSSLSASPSTSSSAGRLSLPVSSLERRSERQRTRDSGSERKRDGRRKEGGDNAGVGGDERGQEEDWDEVIQLWLDVVQTAKQRGRQISLLREELAQMKAEVAEERREGGTERTSQDVEKLKETVDKVDVR</sequence>
<feature type="region of interest" description="Disordered" evidence="1">
    <location>
        <begin position="432"/>
        <end position="512"/>
    </location>
</feature>
<accession>A0A0F7UAD8</accession>
<feature type="compositionally biased region" description="Acidic residues" evidence="1">
    <location>
        <begin position="687"/>
        <end position="700"/>
    </location>
</feature>
<organism evidence="2">
    <name type="scientific">Neospora caninum (strain Liverpool)</name>
    <dbReference type="NCBI Taxonomy" id="572307"/>
    <lineage>
        <taxon>Eukaryota</taxon>
        <taxon>Sar</taxon>
        <taxon>Alveolata</taxon>
        <taxon>Apicomplexa</taxon>
        <taxon>Conoidasida</taxon>
        <taxon>Coccidia</taxon>
        <taxon>Eucoccidiorida</taxon>
        <taxon>Eimeriorina</taxon>
        <taxon>Sarcocystidae</taxon>
        <taxon>Neospora</taxon>
    </lineage>
</organism>
<dbReference type="EMBL" id="LN714478">
    <property type="protein sequence ID" value="CEL65367.1"/>
    <property type="molecule type" value="Genomic_DNA"/>
</dbReference>
<name>A0A0F7UAD8_NEOCL</name>
<evidence type="ECO:0000313" key="2">
    <source>
        <dbReference type="EMBL" id="CEL65367.1"/>
    </source>
</evidence>
<feature type="compositionally biased region" description="Basic and acidic residues" evidence="1">
    <location>
        <begin position="742"/>
        <end position="752"/>
    </location>
</feature>
<feature type="compositionally biased region" description="Low complexity" evidence="1">
    <location>
        <begin position="466"/>
        <end position="480"/>
    </location>
</feature>
<feature type="compositionally biased region" description="Basic and acidic residues" evidence="1">
    <location>
        <begin position="485"/>
        <end position="507"/>
    </location>
</feature>
<feature type="compositionally biased region" description="Basic and acidic residues" evidence="1">
    <location>
        <begin position="701"/>
        <end position="734"/>
    </location>
</feature>